<evidence type="ECO:0000256" key="4">
    <source>
        <dbReference type="ARBA" id="ARBA00022989"/>
    </source>
</evidence>
<dbReference type="Pfam" id="PF06454">
    <property type="entry name" value="THH1_TOM1-3_dom"/>
    <property type="match status" value="1"/>
</dbReference>
<accession>A0A2P6N7U4</accession>
<feature type="transmembrane region" description="Helical" evidence="6">
    <location>
        <begin position="182"/>
        <end position="202"/>
    </location>
</feature>
<feature type="transmembrane region" description="Helical" evidence="6">
    <location>
        <begin position="251"/>
        <end position="269"/>
    </location>
</feature>
<dbReference type="InterPro" id="IPR009457">
    <property type="entry name" value="THH1/TOM1/TOM3_dom"/>
</dbReference>
<dbReference type="Proteomes" id="UP000241769">
    <property type="component" value="Unassembled WGS sequence"/>
</dbReference>
<dbReference type="EMBL" id="MDYQ01000163">
    <property type="protein sequence ID" value="PRP80017.1"/>
    <property type="molecule type" value="Genomic_DNA"/>
</dbReference>
<feature type="transmembrane region" description="Helical" evidence="6">
    <location>
        <begin position="71"/>
        <end position="90"/>
    </location>
</feature>
<keyword evidence="4 6" id="KW-1133">Transmembrane helix</keyword>
<reference evidence="8 9" key="1">
    <citation type="journal article" date="2018" name="Genome Biol. Evol.">
        <title>Multiple Roots of Fruiting Body Formation in Amoebozoa.</title>
        <authorList>
            <person name="Hillmann F."/>
            <person name="Forbes G."/>
            <person name="Novohradska S."/>
            <person name="Ferling I."/>
            <person name="Riege K."/>
            <person name="Groth M."/>
            <person name="Westermann M."/>
            <person name="Marz M."/>
            <person name="Spaller T."/>
            <person name="Winckler T."/>
            <person name="Schaap P."/>
            <person name="Glockner G."/>
        </authorList>
    </citation>
    <scope>NUCLEOTIDE SEQUENCE [LARGE SCALE GENOMIC DNA]</scope>
    <source>
        <strain evidence="8 9">Jena</strain>
    </source>
</reference>
<comment type="subcellular location">
    <subcellularLocation>
        <location evidence="1">Endomembrane system</location>
        <topology evidence="1">Multi-pass membrane protein</topology>
    </subcellularLocation>
</comment>
<dbReference type="InterPro" id="IPR040226">
    <property type="entry name" value="THH1/TOM1/TOM3"/>
</dbReference>
<dbReference type="PANTHER" id="PTHR31142">
    <property type="entry name" value="TOBAMOVIRUS MULTIPLICATION PROTEIN 1-LIKE ISOFORM X1"/>
    <property type="match status" value="1"/>
</dbReference>
<feature type="transmembrane region" description="Helical" evidence="6">
    <location>
        <begin position="143"/>
        <end position="162"/>
    </location>
</feature>
<evidence type="ECO:0000313" key="8">
    <source>
        <dbReference type="EMBL" id="PRP80017.1"/>
    </source>
</evidence>
<dbReference type="GO" id="GO:0012505">
    <property type="term" value="C:endomembrane system"/>
    <property type="evidence" value="ECO:0007669"/>
    <property type="project" value="UniProtKB-SubCell"/>
</dbReference>
<comment type="similarity">
    <text evidence="2">Belongs to the plant tobamovirus multiplication TOM1 protein family.</text>
</comment>
<name>A0A2P6N7U4_9EUKA</name>
<evidence type="ECO:0000256" key="5">
    <source>
        <dbReference type="ARBA" id="ARBA00023136"/>
    </source>
</evidence>
<protein>
    <recommendedName>
        <fullName evidence="7">THH1/TOM1/TOM3 domain-containing protein</fullName>
    </recommendedName>
</protein>
<sequence length="437" mass="50842">MVEEVGDQVCERAHRDGYTHWDMLFSTEDFTKYDTVHFILAASYIGLSCLSAVLFIRLLRTPSLTFSWQRIFHPILGLGSFVRAVFFVLQPFVVTCILDLDQWINNFLNVIASFFFVCCYLILLFLWVEIYHKAAWKARSARYFKPLFLGIVVTIFIVLFILQGLDRIMRHGQREETWMKQYPIFTGEYQIAIVFFLVLLYISIGIGEPHARKYAEGSGFLVYGVMVWRAVTTRSSAGPSTRRQIKQKIVSLTVIINICFMIRAALIIFEIQEVITYGLQQPKNMTAWYWDAPLYLILEISTQEERRVNIITKSQQHDAKRNNTFGESINGTQGNALFLLFSIAPQTYDVVVVTESFRDISVFEKHNFLKETFTGYFHRNLEETSRYEKACFEQLINHFSSLPNRKQPDSRLFLPLFHSLVVHVTTVVPNWANYLSL</sequence>
<feature type="domain" description="THH1/TOM1/TOM3" evidence="7">
    <location>
        <begin position="33"/>
        <end position="166"/>
    </location>
</feature>
<keyword evidence="5 6" id="KW-0472">Membrane</keyword>
<dbReference type="PANTHER" id="PTHR31142:SF3">
    <property type="entry name" value="THH1_TOM1_TOM3 DOMAIN-CONTAINING PROTEIN"/>
    <property type="match status" value="1"/>
</dbReference>
<feature type="transmembrane region" description="Helical" evidence="6">
    <location>
        <begin position="110"/>
        <end position="131"/>
    </location>
</feature>
<proteinExistence type="inferred from homology"/>
<dbReference type="OrthoDB" id="19798at2759"/>
<evidence type="ECO:0000313" key="9">
    <source>
        <dbReference type="Proteomes" id="UP000241769"/>
    </source>
</evidence>
<dbReference type="InParanoid" id="A0A2P6N7U4"/>
<keyword evidence="9" id="KW-1185">Reference proteome</keyword>
<feature type="transmembrane region" description="Helical" evidence="6">
    <location>
        <begin position="36"/>
        <end position="59"/>
    </location>
</feature>
<comment type="caution">
    <text evidence="8">The sequence shown here is derived from an EMBL/GenBank/DDBJ whole genome shotgun (WGS) entry which is preliminary data.</text>
</comment>
<evidence type="ECO:0000259" key="7">
    <source>
        <dbReference type="Pfam" id="PF06454"/>
    </source>
</evidence>
<organism evidence="8 9">
    <name type="scientific">Planoprotostelium fungivorum</name>
    <dbReference type="NCBI Taxonomy" id="1890364"/>
    <lineage>
        <taxon>Eukaryota</taxon>
        <taxon>Amoebozoa</taxon>
        <taxon>Evosea</taxon>
        <taxon>Variosea</taxon>
        <taxon>Cavosteliida</taxon>
        <taxon>Cavosteliaceae</taxon>
        <taxon>Planoprotostelium</taxon>
    </lineage>
</organism>
<evidence type="ECO:0000256" key="3">
    <source>
        <dbReference type="ARBA" id="ARBA00022692"/>
    </source>
</evidence>
<keyword evidence="3 6" id="KW-0812">Transmembrane</keyword>
<dbReference type="AlphaFoldDB" id="A0A2P6N7U4"/>
<evidence type="ECO:0000256" key="6">
    <source>
        <dbReference type="SAM" id="Phobius"/>
    </source>
</evidence>
<evidence type="ECO:0000256" key="1">
    <source>
        <dbReference type="ARBA" id="ARBA00004127"/>
    </source>
</evidence>
<evidence type="ECO:0000256" key="2">
    <source>
        <dbReference type="ARBA" id="ARBA00006779"/>
    </source>
</evidence>
<gene>
    <name evidence="8" type="ORF">PROFUN_12304</name>
</gene>